<organism evidence="1 2">
    <name type="scientific">Robbsia andropogonis</name>
    <dbReference type="NCBI Taxonomy" id="28092"/>
    <lineage>
        <taxon>Bacteria</taxon>
        <taxon>Pseudomonadati</taxon>
        <taxon>Pseudomonadota</taxon>
        <taxon>Betaproteobacteria</taxon>
        <taxon>Burkholderiales</taxon>
        <taxon>Burkholderiaceae</taxon>
        <taxon>Robbsia</taxon>
    </lineage>
</organism>
<accession>A0A0F5JVA4</accession>
<gene>
    <name evidence="1" type="ORF">WM40_20980</name>
</gene>
<sequence>MAIKSFHDWVIHSIAAPIPGKVDVDLVSEVGTTRKRLSFMGVTRVRVDGFNTQNIVYEAKILDPDSAQFADAVLLLDQTDSPRPSEMRHIVQFSPSVGASILIEFEASSESDHAMSR</sequence>
<protein>
    <submittedName>
        <fullName evidence="1">Uncharacterized protein</fullName>
    </submittedName>
</protein>
<evidence type="ECO:0000313" key="1">
    <source>
        <dbReference type="EMBL" id="KKB61796.1"/>
    </source>
</evidence>
<dbReference type="AlphaFoldDB" id="A0A0F5JVA4"/>
<comment type="caution">
    <text evidence="1">The sequence shown here is derived from an EMBL/GenBank/DDBJ whole genome shotgun (WGS) entry which is preliminary data.</text>
</comment>
<name>A0A0F5JVA4_9BURK</name>
<dbReference type="EMBL" id="LAQU01000031">
    <property type="protein sequence ID" value="KKB61796.1"/>
    <property type="molecule type" value="Genomic_DNA"/>
</dbReference>
<keyword evidence="2" id="KW-1185">Reference proteome</keyword>
<dbReference type="Proteomes" id="UP000033618">
    <property type="component" value="Unassembled WGS sequence"/>
</dbReference>
<dbReference type="PATRIC" id="fig|28092.6.peg.4938"/>
<reference evidence="1 2" key="1">
    <citation type="submission" date="2015-03" db="EMBL/GenBank/DDBJ databases">
        <title>Draft Genome Sequence of Burkholderia andropogonis type strain ICMP2807, isolated from Sorghum bicolor.</title>
        <authorList>
            <person name="Lopes-Santos L."/>
            <person name="Castro D.B."/>
            <person name="Ottoboni L.M."/>
            <person name="Park D."/>
            <person name="Weirc B.S."/>
            <person name="Destefano S.A."/>
        </authorList>
    </citation>
    <scope>NUCLEOTIDE SEQUENCE [LARGE SCALE GENOMIC DNA]</scope>
    <source>
        <strain evidence="1 2">ICMP2807</strain>
    </source>
</reference>
<evidence type="ECO:0000313" key="2">
    <source>
        <dbReference type="Proteomes" id="UP000033618"/>
    </source>
</evidence>
<proteinExistence type="predicted"/>